<protein>
    <submittedName>
        <fullName evidence="2">Uncharacterized protein</fullName>
    </submittedName>
</protein>
<gene>
    <name evidence="2" type="ORF">BI308_08620</name>
</gene>
<accession>A0A1L9QTQ0</accession>
<dbReference type="AlphaFoldDB" id="A0A1L9QTQ0"/>
<evidence type="ECO:0000256" key="1">
    <source>
        <dbReference type="SAM" id="MobiDB-lite"/>
    </source>
</evidence>
<comment type="caution">
    <text evidence="2">The sequence shown here is derived from an EMBL/GenBank/DDBJ whole genome shotgun (WGS) entry which is preliminary data.</text>
</comment>
<keyword evidence="3" id="KW-1185">Reference proteome</keyword>
<evidence type="ECO:0000313" key="2">
    <source>
        <dbReference type="EMBL" id="OJJ26012.1"/>
    </source>
</evidence>
<proteinExistence type="predicted"/>
<dbReference type="Proteomes" id="UP000183940">
    <property type="component" value="Unassembled WGS sequence"/>
</dbReference>
<name>A0A1L9QTQ0_9CYAN</name>
<sequence>MTKQLKSVELFLAIGLVTTMGASSGATVYHQSQDQESVSTLETIKMASEQGHGHSKQGGEAGEGGASSGDPDVDYMTALALMQGHLIVAEELIEAGEYDQAEPHIGHPVEELYGDVEEQLADRNVPQFDTTLNELHDLVKFDPQSARLRTRFQTSVRAIDGAMMAVPKDLRESPEFVLEVIGRVLETAAAEYEAAIANNRFVEIIEYQDSRGFVIYANELYATIADTMKRSRPDDHQVILESLQELQTIWPSVNPPNTPLAEPSKVFSLVFLIGDHS</sequence>
<dbReference type="STRING" id="1925591.BI308_08620"/>
<dbReference type="EMBL" id="MLAW01000011">
    <property type="protein sequence ID" value="OJJ26012.1"/>
    <property type="molecule type" value="Genomic_DNA"/>
</dbReference>
<evidence type="ECO:0000313" key="3">
    <source>
        <dbReference type="Proteomes" id="UP000183940"/>
    </source>
</evidence>
<reference evidence="2" key="1">
    <citation type="submission" date="2016-10" db="EMBL/GenBank/DDBJ databases">
        <title>CRISPR-Cas defence system in Roseofilum reptotaenium: evidence of a bacteriophage-cyanobacterium arms race in the coral black band disease.</title>
        <authorList>
            <person name="Buerger P."/>
            <person name="Wood-Charlson E.M."/>
            <person name="Weynberg K.D."/>
            <person name="Willis B."/>
            <person name="Van Oppen M.J."/>
        </authorList>
    </citation>
    <scope>NUCLEOTIDE SEQUENCE [LARGE SCALE GENOMIC DNA]</scope>
    <source>
        <strain evidence="2">AO1-A</strain>
    </source>
</reference>
<feature type="region of interest" description="Disordered" evidence="1">
    <location>
        <begin position="49"/>
        <end position="71"/>
    </location>
</feature>
<organism evidence="2 3">
    <name type="scientific">Roseofilum reptotaenium AO1-A</name>
    <dbReference type="NCBI Taxonomy" id="1925591"/>
    <lineage>
        <taxon>Bacteria</taxon>
        <taxon>Bacillati</taxon>
        <taxon>Cyanobacteriota</taxon>
        <taxon>Cyanophyceae</taxon>
        <taxon>Desertifilales</taxon>
        <taxon>Desertifilaceae</taxon>
        <taxon>Roseofilum</taxon>
    </lineage>
</organism>